<comment type="subcellular location">
    <subcellularLocation>
        <location evidence="2">Cell membrane</location>
        <topology evidence="2">Peripheral membrane protein</topology>
        <orientation evidence="2">Cytoplasmic side</orientation>
    </subcellularLocation>
    <subcellularLocation>
        <location evidence="1">Membrane</location>
        <topology evidence="1">Multi-pass membrane protein</topology>
    </subcellularLocation>
</comment>
<evidence type="ECO:0000256" key="4">
    <source>
        <dbReference type="ARBA" id="ARBA00022737"/>
    </source>
</evidence>
<dbReference type="InterPro" id="IPR026961">
    <property type="entry name" value="PGG_dom"/>
</dbReference>
<keyword evidence="4" id="KW-0677">Repeat</keyword>
<keyword evidence="7 9" id="KW-0472">Membrane</keyword>
<dbReference type="Pfam" id="PF12796">
    <property type="entry name" value="Ank_2"/>
    <property type="match status" value="1"/>
</dbReference>
<evidence type="ECO:0000256" key="5">
    <source>
        <dbReference type="ARBA" id="ARBA00022989"/>
    </source>
</evidence>
<keyword evidence="12" id="KW-1185">Reference proteome</keyword>
<reference evidence="11 12" key="1">
    <citation type="journal article" date="2023" name="Life. Sci Alliance">
        <title>Evolutionary insights into 3D genome organization and epigenetic landscape of Vigna mungo.</title>
        <authorList>
            <person name="Junaid A."/>
            <person name="Singh B."/>
            <person name="Bhatia S."/>
        </authorList>
    </citation>
    <scope>NUCLEOTIDE SEQUENCE [LARGE SCALE GENOMIC DNA]</scope>
    <source>
        <strain evidence="11">Urdbean</strain>
    </source>
</reference>
<dbReference type="SMART" id="SM00248">
    <property type="entry name" value="ANK"/>
    <property type="match status" value="5"/>
</dbReference>
<feature type="transmembrane region" description="Helical" evidence="9">
    <location>
        <begin position="432"/>
        <end position="454"/>
    </location>
</feature>
<keyword evidence="6 8" id="KW-0040">ANK repeat</keyword>
<name>A0AAQ3NLX0_VIGMU</name>
<dbReference type="PROSITE" id="PS50088">
    <property type="entry name" value="ANK_REPEAT"/>
    <property type="match status" value="2"/>
</dbReference>
<dbReference type="Gene3D" id="1.25.40.20">
    <property type="entry name" value="Ankyrin repeat-containing domain"/>
    <property type="match status" value="2"/>
</dbReference>
<feature type="repeat" description="ANK" evidence="8">
    <location>
        <begin position="311"/>
        <end position="344"/>
    </location>
</feature>
<evidence type="ECO:0000256" key="1">
    <source>
        <dbReference type="ARBA" id="ARBA00004141"/>
    </source>
</evidence>
<evidence type="ECO:0000259" key="10">
    <source>
        <dbReference type="Pfam" id="PF13962"/>
    </source>
</evidence>
<evidence type="ECO:0000256" key="3">
    <source>
        <dbReference type="ARBA" id="ARBA00022692"/>
    </source>
</evidence>
<evidence type="ECO:0000256" key="6">
    <source>
        <dbReference type="ARBA" id="ARBA00023043"/>
    </source>
</evidence>
<feature type="transmembrane region" description="Helical" evidence="9">
    <location>
        <begin position="515"/>
        <end position="538"/>
    </location>
</feature>
<evidence type="ECO:0000256" key="8">
    <source>
        <dbReference type="PROSITE-ProRule" id="PRU00023"/>
    </source>
</evidence>
<dbReference type="PANTHER" id="PTHR24186:SF13">
    <property type="entry name" value="ANKYRIN REPEAT PLANT-LIKE PROTEIN"/>
    <property type="match status" value="1"/>
</dbReference>
<dbReference type="InterPro" id="IPR036770">
    <property type="entry name" value="Ankyrin_rpt-contain_sf"/>
</dbReference>
<evidence type="ECO:0000313" key="12">
    <source>
        <dbReference type="Proteomes" id="UP001374535"/>
    </source>
</evidence>
<keyword evidence="3 9" id="KW-0812">Transmembrane</keyword>
<dbReference type="PANTHER" id="PTHR24186">
    <property type="entry name" value="PROTEIN PHOSPHATASE 1 REGULATORY SUBUNIT"/>
    <property type="match status" value="1"/>
</dbReference>
<dbReference type="Proteomes" id="UP001374535">
    <property type="component" value="Chromosome 5"/>
</dbReference>
<dbReference type="GO" id="GO:0005886">
    <property type="term" value="C:plasma membrane"/>
    <property type="evidence" value="ECO:0007669"/>
    <property type="project" value="UniProtKB-SubCell"/>
</dbReference>
<gene>
    <name evidence="11" type="ORF">V8G54_015786</name>
</gene>
<dbReference type="PROSITE" id="PS50297">
    <property type="entry name" value="ANK_REP_REGION"/>
    <property type="match status" value="1"/>
</dbReference>
<dbReference type="EMBL" id="CP144696">
    <property type="protein sequence ID" value="WVZ11256.1"/>
    <property type="molecule type" value="Genomic_DNA"/>
</dbReference>
<feature type="repeat" description="ANK" evidence="8">
    <location>
        <begin position="243"/>
        <end position="270"/>
    </location>
</feature>
<feature type="transmembrane region" description="Helical" evidence="9">
    <location>
        <begin position="474"/>
        <end position="503"/>
    </location>
</feature>
<evidence type="ECO:0000313" key="11">
    <source>
        <dbReference type="EMBL" id="WVZ11256.1"/>
    </source>
</evidence>
<dbReference type="Pfam" id="PF00023">
    <property type="entry name" value="Ank"/>
    <property type="match status" value="1"/>
</dbReference>
<dbReference type="AlphaFoldDB" id="A0AAQ3NLX0"/>
<proteinExistence type="predicted"/>
<protein>
    <recommendedName>
        <fullName evidence="10">PGG domain-containing protein</fullName>
    </recommendedName>
</protein>
<evidence type="ECO:0000256" key="9">
    <source>
        <dbReference type="SAM" id="Phobius"/>
    </source>
</evidence>
<sequence length="615" mass="68343">MDSEKSLTEEDKEEDDNGGGICLLYKQKNTHSHMHFLCNTTPPFHHQTNKYQIILKIRVFANFSPLQNLDTPSSLRFFIQEEEYAMDSKAMTFITHQAIFNAVRCGDLQGLKEQLKNCKGEGTSEGVISELITMPNDEGETLLYIAAEIGHREVFSFLLGLCDLEVLKIRANSDMNAFHVAAKRGHLGRFFLQDILSTWPEVCKICNSSNTSALYLAAVQDHLDVVNAILDVDVSSMMIVRKNGKTALHNAARYGILRIVNALIARDSGIVCIKDKKGQTALHMAVKGQSTSVVEEILQADLTILNERDKKGNTALHMATRKVRSQIVSFLLTYTAIDVNAINNQKETALDLADKLPYGDSALEIKEALTECGAKHARHIGKVNEAMELKRAVSDIKHEVQSQLIQNEKTRRRVSSIAKELKKIHREAVQNTINSVTVVSVLFGSIAFMALFSLPGQYRKKQPEAGEANIAHDVAFSAFCLLNATALFISLAVVVVQITLVAWDTRAQRQVVSVINKLMWAACACTCGAFLAICFVVVGDETWLAISVTLLGAPILLGTLAYLCYFVFRRHFGFRGDSQRLVKRPSGSKSFSWSYSVNISDAEDYDSDHEKIYAL</sequence>
<evidence type="ECO:0000256" key="2">
    <source>
        <dbReference type="ARBA" id="ARBA00004413"/>
    </source>
</evidence>
<evidence type="ECO:0000256" key="7">
    <source>
        <dbReference type="ARBA" id="ARBA00023136"/>
    </source>
</evidence>
<dbReference type="InterPro" id="IPR002110">
    <property type="entry name" value="Ankyrin_rpt"/>
</dbReference>
<keyword evidence="5 9" id="KW-1133">Transmembrane helix</keyword>
<accession>A0AAQ3NLX0</accession>
<dbReference type="Pfam" id="PF13962">
    <property type="entry name" value="PGG"/>
    <property type="match status" value="1"/>
</dbReference>
<organism evidence="11 12">
    <name type="scientific">Vigna mungo</name>
    <name type="common">Black gram</name>
    <name type="synonym">Phaseolus mungo</name>
    <dbReference type="NCBI Taxonomy" id="3915"/>
    <lineage>
        <taxon>Eukaryota</taxon>
        <taxon>Viridiplantae</taxon>
        <taxon>Streptophyta</taxon>
        <taxon>Embryophyta</taxon>
        <taxon>Tracheophyta</taxon>
        <taxon>Spermatophyta</taxon>
        <taxon>Magnoliopsida</taxon>
        <taxon>eudicotyledons</taxon>
        <taxon>Gunneridae</taxon>
        <taxon>Pentapetalae</taxon>
        <taxon>rosids</taxon>
        <taxon>fabids</taxon>
        <taxon>Fabales</taxon>
        <taxon>Fabaceae</taxon>
        <taxon>Papilionoideae</taxon>
        <taxon>50 kb inversion clade</taxon>
        <taxon>NPAAA clade</taxon>
        <taxon>indigoferoid/millettioid clade</taxon>
        <taxon>Phaseoleae</taxon>
        <taxon>Vigna</taxon>
    </lineage>
</organism>
<feature type="domain" description="PGG" evidence="10">
    <location>
        <begin position="427"/>
        <end position="536"/>
    </location>
</feature>
<feature type="transmembrane region" description="Helical" evidence="9">
    <location>
        <begin position="544"/>
        <end position="568"/>
    </location>
</feature>
<dbReference type="SUPFAM" id="SSF48403">
    <property type="entry name" value="Ankyrin repeat"/>
    <property type="match status" value="1"/>
</dbReference>